<dbReference type="Gene3D" id="3.40.30.10">
    <property type="entry name" value="Glutaredoxin"/>
    <property type="match status" value="1"/>
</dbReference>
<dbReference type="RefSeq" id="WP_376753964.1">
    <property type="nucleotide sequence ID" value="NZ_CP124550.1"/>
</dbReference>
<keyword evidence="3" id="KW-1185">Reference proteome</keyword>
<name>A0ABY8WWX7_9BACT</name>
<dbReference type="InterPro" id="IPR036249">
    <property type="entry name" value="Thioredoxin-like_sf"/>
</dbReference>
<protein>
    <recommendedName>
        <fullName evidence="4">Thioredoxin domain-containing protein</fullName>
    </recommendedName>
</protein>
<evidence type="ECO:0008006" key="4">
    <source>
        <dbReference type="Google" id="ProtNLM"/>
    </source>
</evidence>
<evidence type="ECO:0000256" key="1">
    <source>
        <dbReference type="SAM" id="Phobius"/>
    </source>
</evidence>
<evidence type="ECO:0000313" key="2">
    <source>
        <dbReference type="EMBL" id="WIO46436.1"/>
    </source>
</evidence>
<dbReference type="Proteomes" id="UP001177295">
    <property type="component" value="Chromosome"/>
</dbReference>
<organism evidence="2 3">
    <name type="scientific">Candidatus Southlakia epibionticum</name>
    <dbReference type="NCBI Taxonomy" id="3043284"/>
    <lineage>
        <taxon>Bacteria</taxon>
        <taxon>Candidatus Saccharimonadota</taxon>
        <taxon>Candidatus Saccharimonadia</taxon>
        <taxon>Candidatus Saccharimonadales</taxon>
        <taxon>Candidatus Saccharimonadaceae</taxon>
        <taxon>Candidatus Southlakia</taxon>
    </lineage>
</organism>
<gene>
    <name evidence="2" type="ORF">SEML1_0840</name>
</gene>
<accession>A0ABY8WWX7</accession>
<evidence type="ECO:0000313" key="3">
    <source>
        <dbReference type="Proteomes" id="UP001177295"/>
    </source>
</evidence>
<keyword evidence="1" id="KW-0472">Membrane</keyword>
<dbReference type="CDD" id="cd01659">
    <property type="entry name" value="TRX_superfamily"/>
    <property type="match status" value="1"/>
</dbReference>
<reference evidence="2 3" key="1">
    <citation type="journal article" date="2023" name="Cell">
        <title>Genetic manipulation of Patescibacteria provides mechanistic insights into microbial dark matter and the epibiotic lifestyle.</title>
        <authorList>
            <person name="Wang Y."/>
            <person name="Gallagher L.A."/>
            <person name="Andrade P.A."/>
            <person name="Liu A."/>
            <person name="Humphreys I.R."/>
            <person name="Turkarslan S."/>
            <person name="Cutler K.J."/>
            <person name="Arrieta-Ortiz M.L."/>
            <person name="Li Y."/>
            <person name="Radey M.C."/>
            <person name="McLean J.S."/>
            <person name="Cong Q."/>
            <person name="Baker D."/>
            <person name="Baliga N.S."/>
            <person name="Peterson S.B."/>
            <person name="Mougous J.D."/>
        </authorList>
    </citation>
    <scope>NUCLEOTIDE SEQUENCE [LARGE SCALE GENOMIC DNA]</scope>
    <source>
        <strain evidence="2 3">ML1</strain>
    </source>
</reference>
<dbReference type="SUPFAM" id="SSF52833">
    <property type="entry name" value="Thioredoxin-like"/>
    <property type="match status" value="1"/>
</dbReference>
<keyword evidence="1" id="KW-0812">Transmembrane</keyword>
<keyword evidence="1" id="KW-1133">Transmembrane helix</keyword>
<dbReference type="EMBL" id="CP124550">
    <property type="protein sequence ID" value="WIO46436.1"/>
    <property type="molecule type" value="Genomic_DNA"/>
</dbReference>
<proteinExistence type="predicted"/>
<sequence length="208" mass="23488">MSAKKSKARERKQWIIVAAIVAAVALLAAWWCILKVSQSSKEYEQSTVALSDAAKFKQHYSQVADDNRFVYVSPSEIKQIFEHGSGLVFLGFKECPWCQKLAPTIDEAAKAEGLTKVYYMDIRQARANNDVTYQMLVKKLKDYLAKDGDGNPRIFVPDVTALHDGKIVGRFLPETSIDDKGLTPGEYWTTERRADAIKQLREIIAKTR</sequence>
<feature type="transmembrane region" description="Helical" evidence="1">
    <location>
        <begin position="12"/>
        <end position="31"/>
    </location>
</feature>